<keyword evidence="1" id="KW-0472">Membrane</keyword>
<keyword evidence="1" id="KW-0812">Transmembrane</keyword>
<feature type="transmembrane region" description="Helical" evidence="1">
    <location>
        <begin position="96"/>
        <end position="116"/>
    </location>
</feature>
<dbReference type="PANTHER" id="PTHR46610:SF1">
    <property type="entry name" value="OS06G0147300 PROTEIN"/>
    <property type="match status" value="1"/>
</dbReference>
<evidence type="ECO:0000313" key="2">
    <source>
        <dbReference type="EMBL" id="WVZ82509.1"/>
    </source>
</evidence>
<keyword evidence="1" id="KW-1133">Transmembrane helix</keyword>
<evidence type="ECO:0000256" key="1">
    <source>
        <dbReference type="SAM" id="Phobius"/>
    </source>
</evidence>
<protein>
    <submittedName>
        <fullName evidence="2">Uncharacterized protein</fullName>
    </submittedName>
</protein>
<dbReference type="InterPro" id="IPR045501">
    <property type="entry name" value="DUF6490"/>
</dbReference>
<feature type="transmembrane region" description="Helical" evidence="1">
    <location>
        <begin position="33"/>
        <end position="54"/>
    </location>
</feature>
<reference evidence="2 4" key="1">
    <citation type="submission" date="2024-02" db="EMBL/GenBank/DDBJ databases">
        <title>High-quality chromosome-scale genome assembly of Pensacola bahiagrass (Paspalum notatum Flugge var. saurae).</title>
        <authorList>
            <person name="Vega J.M."/>
            <person name="Podio M."/>
            <person name="Orjuela J."/>
            <person name="Siena L.A."/>
            <person name="Pessino S.C."/>
            <person name="Combes M.C."/>
            <person name="Mariac C."/>
            <person name="Albertini E."/>
            <person name="Pupilli F."/>
            <person name="Ortiz J.P.A."/>
            <person name="Leblanc O."/>
        </authorList>
    </citation>
    <scope>NUCLEOTIDE SEQUENCE [LARGE SCALE GENOMIC DNA]</scope>
    <source>
        <strain evidence="2">R1</strain>
        <tissue evidence="2">Leaf</tissue>
    </source>
</reference>
<organism evidence="2 4">
    <name type="scientific">Paspalum notatum var. saurae</name>
    <dbReference type="NCBI Taxonomy" id="547442"/>
    <lineage>
        <taxon>Eukaryota</taxon>
        <taxon>Viridiplantae</taxon>
        <taxon>Streptophyta</taxon>
        <taxon>Embryophyta</taxon>
        <taxon>Tracheophyta</taxon>
        <taxon>Spermatophyta</taxon>
        <taxon>Magnoliopsida</taxon>
        <taxon>Liliopsida</taxon>
        <taxon>Poales</taxon>
        <taxon>Poaceae</taxon>
        <taxon>PACMAD clade</taxon>
        <taxon>Panicoideae</taxon>
        <taxon>Andropogonodae</taxon>
        <taxon>Paspaleae</taxon>
        <taxon>Paspalinae</taxon>
        <taxon>Paspalum</taxon>
    </lineage>
</organism>
<dbReference type="Proteomes" id="UP001341281">
    <property type="component" value="Chromosome 06"/>
</dbReference>
<evidence type="ECO:0000313" key="4">
    <source>
        <dbReference type="Proteomes" id="UP001341281"/>
    </source>
</evidence>
<sequence length="121" mass="12863">MAASPATATKLGFVVLTANTVLAIRKSRGDVGATIFVILSYAGLILLFYCLRLFEAAPPRSAARDRAKVGVWLTTTLLTAMFSWRVSALMPWPVSVGVYLMGGSTMIGSSYALFVAPNGDD</sequence>
<proteinExistence type="predicted"/>
<name>A0AAQ3U1M6_PASNO</name>
<dbReference type="EMBL" id="CP144750">
    <property type="protein sequence ID" value="WVZ82509.1"/>
    <property type="molecule type" value="Genomic_DNA"/>
</dbReference>
<dbReference type="AlphaFoldDB" id="A0AAQ3U1M6"/>
<gene>
    <name evidence="2" type="ORF">U9M48_029763</name>
    <name evidence="3" type="ORF">U9M48_029779</name>
</gene>
<feature type="transmembrane region" description="Helical" evidence="1">
    <location>
        <begin position="66"/>
        <end position="84"/>
    </location>
</feature>
<dbReference type="EMBL" id="CP144750">
    <property type="protein sequence ID" value="WVZ82525.1"/>
    <property type="molecule type" value="Genomic_DNA"/>
</dbReference>
<dbReference type="PANTHER" id="PTHR46610">
    <property type="entry name" value="OS05G0181300 PROTEIN"/>
    <property type="match status" value="1"/>
</dbReference>
<accession>A0AAQ3U1M6</accession>
<keyword evidence="4" id="KW-1185">Reference proteome</keyword>
<dbReference type="Pfam" id="PF20100">
    <property type="entry name" value="DUF6490"/>
    <property type="match status" value="1"/>
</dbReference>
<evidence type="ECO:0000313" key="3">
    <source>
        <dbReference type="EMBL" id="WVZ82525.1"/>
    </source>
</evidence>